<dbReference type="InterPro" id="IPR039424">
    <property type="entry name" value="SBP_5"/>
</dbReference>
<comment type="subcellular location">
    <subcellularLocation>
        <location evidence="1">Periplasm</location>
    </subcellularLocation>
</comment>
<dbReference type="GO" id="GO:0043190">
    <property type="term" value="C:ATP-binding cassette (ABC) transporter complex"/>
    <property type="evidence" value="ECO:0007669"/>
    <property type="project" value="InterPro"/>
</dbReference>
<protein>
    <submittedName>
        <fullName evidence="6">ABC transporter substrate-binding protein</fullName>
    </submittedName>
</protein>
<dbReference type="CDD" id="cd08503">
    <property type="entry name" value="PBP2_NikA_DppA_OppA_like_17"/>
    <property type="match status" value="1"/>
</dbReference>
<name>A0A444M9I6_9RHOB</name>
<organism evidence="6 7">
    <name type="scientific">Falsigemmobacter intermedius</name>
    <dbReference type="NCBI Taxonomy" id="1553448"/>
    <lineage>
        <taxon>Bacteria</taxon>
        <taxon>Pseudomonadati</taxon>
        <taxon>Pseudomonadota</taxon>
        <taxon>Alphaproteobacteria</taxon>
        <taxon>Rhodobacterales</taxon>
        <taxon>Paracoccaceae</taxon>
        <taxon>Falsigemmobacter</taxon>
    </lineage>
</organism>
<dbReference type="SUPFAM" id="SSF53850">
    <property type="entry name" value="Periplasmic binding protein-like II"/>
    <property type="match status" value="1"/>
</dbReference>
<dbReference type="AlphaFoldDB" id="A0A444M9I6"/>
<accession>A0A444M9I6</accession>
<dbReference type="Proteomes" id="UP000287168">
    <property type="component" value="Unassembled WGS sequence"/>
</dbReference>
<dbReference type="GO" id="GO:1904680">
    <property type="term" value="F:peptide transmembrane transporter activity"/>
    <property type="evidence" value="ECO:0007669"/>
    <property type="project" value="TreeGrafter"/>
</dbReference>
<dbReference type="EMBL" id="SBLC01000021">
    <property type="protein sequence ID" value="RWY39593.1"/>
    <property type="molecule type" value="Genomic_DNA"/>
</dbReference>
<keyword evidence="4" id="KW-0732">Signal</keyword>
<dbReference type="GO" id="GO:0030288">
    <property type="term" value="C:outer membrane-bounded periplasmic space"/>
    <property type="evidence" value="ECO:0007669"/>
    <property type="project" value="UniProtKB-ARBA"/>
</dbReference>
<evidence type="ECO:0000256" key="1">
    <source>
        <dbReference type="ARBA" id="ARBA00004418"/>
    </source>
</evidence>
<dbReference type="GO" id="GO:0015833">
    <property type="term" value="P:peptide transport"/>
    <property type="evidence" value="ECO:0007669"/>
    <property type="project" value="TreeGrafter"/>
</dbReference>
<dbReference type="InterPro" id="IPR006311">
    <property type="entry name" value="TAT_signal"/>
</dbReference>
<evidence type="ECO:0000256" key="4">
    <source>
        <dbReference type="ARBA" id="ARBA00022729"/>
    </source>
</evidence>
<evidence type="ECO:0000313" key="6">
    <source>
        <dbReference type="EMBL" id="RWY39593.1"/>
    </source>
</evidence>
<comment type="caution">
    <text evidence="6">The sequence shown here is derived from an EMBL/GenBank/DDBJ whole genome shotgun (WGS) entry which is preliminary data.</text>
</comment>
<gene>
    <name evidence="6" type="ORF">EP867_13730</name>
</gene>
<comment type="similarity">
    <text evidence="2">Belongs to the bacterial solute-binding protein 5 family.</text>
</comment>
<dbReference type="PANTHER" id="PTHR30290">
    <property type="entry name" value="PERIPLASMIC BINDING COMPONENT OF ABC TRANSPORTER"/>
    <property type="match status" value="1"/>
</dbReference>
<dbReference type="InterPro" id="IPR030678">
    <property type="entry name" value="Peptide/Ni-bd"/>
</dbReference>
<reference evidence="6 7" key="1">
    <citation type="journal article" date="2015" name="Int. J. Syst. Evol. Microbiol.">
        <title>Gemmobacter intermedius sp. nov., isolated from a white stork (Ciconia ciconia).</title>
        <authorList>
            <person name="Kampfer P."/>
            <person name="Jerzak L."/>
            <person name="Wilharm G."/>
            <person name="Golke J."/>
            <person name="Busse H.J."/>
            <person name="Glaeser S.P."/>
        </authorList>
    </citation>
    <scope>NUCLEOTIDE SEQUENCE [LARGE SCALE GENOMIC DNA]</scope>
    <source>
        <strain evidence="6 7">119/4</strain>
    </source>
</reference>
<dbReference type="Gene3D" id="3.10.105.10">
    <property type="entry name" value="Dipeptide-binding Protein, Domain 3"/>
    <property type="match status" value="1"/>
</dbReference>
<dbReference type="PROSITE" id="PS51318">
    <property type="entry name" value="TAT"/>
    <property type="match status" value="1"/>
</dbReference>
<dbReference type="Gene3D" id="3.40.190.10">
    <property type="entry name" value="Periplasmic binding protein-like II"/>
    <property type="match status" value="1"/>
</dbReference>
<keyword evidence="3" id="KW-0813">Transport</keyword>
<evidence type="ECO:0000313" key="7">
    <source>
        <dbReference type="Proteomes" id="UP000287168"/>
    </source>
</evidence>
<keyword evidence="7" id="KW-1185">Reference proteome</keyword>
<feature type="domain" description="Solute-binding protein family 5" evidence="5">
    <location>
        <begin position="91"/>
        <end position="435"/>
    </location>
</feature>
<proteinExistence type="inferred from homology"/>
<evidence type="ECO:0000256" key="3">
    <source>
        <dbReference type="ARBA" id="ARBA00022448"/>
    </source>
</evidence>
<dbReference type="InterPro" id="IPR000914">
    <property type="entry name" value="SBP_5_dom"/>
</dbReference>
<evidence type="ECO:0000256" key="2">
    <source>
        <dbReference type="ARBA" id="ARBA00005695"/>
    </source>
</evidence>
<dbReference type="RefSeq" id="WP_128490059.1">
    <property type="nucleotide sequence ID" value="NZ_JBHLXB010000054.1"/>
</dbReference>
<dbReference type="Pfam" id="PF00496">
    <property type="entry name" value="SBP_bac_5"/>
    <property type="match status" value="1"/>
</dbReference>
<dbReference type="PANTHER" id="PTHR30290:SF10">
    <property type="entry name" value="PERIPLASMIC OLIGOPEPTIDE-BINDING PROTEIN-RELATED"/>
    <property type="match status" value="1"/>
</dbReference>
<dbReference type="OrthoDB" id="9803988at2"/>
<evidence type="ECO:0000259" key="5">
    <source>
        <dbReference type="Pfam" id="PF00496"/>
    </source>
</evidence>
<sequence length="540" mass="60180">MTRRPARPPVAPPFPPASRRDFLHLSGLAGLGLMLDAGQAQAAMPLSGGRIRVQMTLSALRDPMLATRSQMTNFTRGWLEYLLEYDTDGQFHPKLLERWEVSEDTRRIALWLRPGVRWSNGEALTAEDVAFNLRRWCDSHVPGNSMAARLAALIDPETGRAAETAIRVRDPLSLELHLLRPDATLLAGLADYPAAIVHPGFSEETMLSAPVGTGPYLPESYEAGKRAVLRRQDAHWWGRGQGAFLETIEYIDTGAAPGRIGEAAAAGLIDLTDDTAADLAPQLTALGWNPSVMASAATLTARFNLRDPVYSDIRVREALTLVTDNRVVLELGLAGRGAVAANDHVWPAHPDYAPQPPLPEPDRERALQLLREAGMADHEFELISLDDDWQALSADAIAVQCLDAGIRVRRKRLPLETFWEGWRAHPWSVTEWNMRPLGIQSLALAYRSSSAWNETGFADPKFDRLLDDALAIRDDVARRPVMAELQKRLRESFVIIQPFWRDLSRHSAPQIFGAQVHPMFEHHHTTWWRDPPLDPSQGKD</sequence>
<dbReference type="PIRSF" id="PIRSF002741">
    <property type="entry name" value="MppA"/>
    <property type="match status" value="1"/>
</dbReference>